<protein>
    <submittedName>
        <fullName evidence="1">Uncharacterized protein</fullName>
    </submittedName>
</protein>
<evidence type="ECO:0000313" key="1">
    <source>
        <dbReference type="EMBL" id="QDH90291.1"/>
    </source>
</evidence>
<name>A0A514D9K5_9VIRU</name>
<dbReference type="EMBL" id="MN035414">
    <property type="protein sequence ID" value="QDH90291.1"/>
    <property type="molecule type" value="Genomic_RNA"/>
</dbReference>
<proteinExistence type="predicted"/>
<organism evidence="1">
    <name type="scientific">Leviviridae sp</name>
    <dbReference type="NCBI Taxonomy" id="2027243"/>
    <lineage>
        <taxon>Viruses</taxon>
        <taxon>Riboviria</taxon>
        <taxon>Orthornavirae</taxon>
        <taxon>Lenarviricota</taxon>
        <taxon>Leviviricetes</taxon>
        <taxon>Norzivirales</taxon>
        <taxon>Fiersviridae</taxon>
    </lineage>
</organism>
<gene>
    <name evidence="1" type="ORF">H3RhizoL13590e2267_000003</name>
</gene>
<reference evidence="1" key="1">
    <citation type="submission" date="2019-05" db="EMBL/GenBank/DDBJ databases">
        <title>Metatranscriptomic reconstruction reveals RNA viruses with the potential to shape carbon cycling in soil.</title>
        <authorList>
            <person name="Starr E.P."/>
            <person name="Nuccio E."/>
            <person name="Pett-Ridge J."/>
            <person name="Banfield J.F."/>
            <person name="Firestone M.K."/>
        </authorList>
    </citation>
    <scope>NUCLEOTIDE SEQUENCE</scope>
    <source>
        <strain evidence="1">H3_Rhizo_Litter_13_scaffold_590_e_2267</strain>
    </source>
</reference>
<sequence length="88" mass="9491">MNLRSRFMRGRSDSFDDLGSVTESASLGCLLWFMGAGVVSLGGLILGSCMPDPVPISKSHPVISEINPSLLESCLVHRSPVPDCQRCR</sequence>
<accession>A0A514D9K5</accession>